<evidence type="ECO:0000256" key="1">
    <source>
        <dbReference type="SAM" id="SignalP"/>
    </source>
</evidence>
<dbReference type="EMBL" id="OV696700">
    <property type="protein sequence ID" value="CAH1246015.1"/>
    <property type="molecule type" value="Genomic_DNA"/>
</dbReference>
<feature type="chain" id="PRO_5035463143" evidence="1">
    <location>
        <begin position="17"/>
        <end position="282"/>
    </location>
</feature>
<dbReference type="CDD" id="cd02440">
    <property type="entry name" value="AdoMet_MTases"/>
    <property type="match status" value="1"/>
</dbReference>
<evidence type="ECO:0000313" key="2">
    <source>
        <dbReference type="EMBL" id="CAH1246015.1"/>
    </source>
</evidence>
<dbReference type="GO" id="GO:0010420">
    <property type="term" value="F:polyprenyldihydroxybenzoate methyltransferase activity"/>
    <property type="evidence" value="ECO:0007669"/>
    <property type="project" value="TreeGrafter"/>
</dbReference>
<evidence type="ECO:0000313" key="3">
    <source>
        <dbReference type="Proteomes" id="UP000838412"/>
    </source>
</evidence>
<protein>
    <submittedName>
        <fullName evidence="2">Hypp7632 protein</fullName>
    </submittedName>
</protein>
<dbReference type="PANTHER" id="PTHR43464">
    <property type="entry name" value="METHYLTRANSFERASE"/>
    <property type="match status" value="1"/>
</dbReference>
<dbReference type="Proteomes" id="UP000838412">
    <property type="component" value="Chromosome 15"/>
</dbReference>
<sequence>MILATFFHFFLIFTQTMDTTTPEHYSQNSSVQYSLGVEVLQQYMKWEEGDTVLDAGCGTGEICKYILQQPEVASVVGFDASPDFVSYAMASQHNSSPNVLYHVADVSDASTLKPGWQGAFSKAVSFLVLHWVQDKAAALKALHSCLKPSGEILMTFCPDKDKFVQTNFQMAAHPKWQIYLKDFVHNVFPWPSSDLVNQRSRLLEDCGYQVIAYHLKEHQQPYESKEDLREALRAINPHLRYIPQDKHEEFLDDVEKMARETTFISGDYNMTNGFTVVYARKL</sequence>
<keyword evidence="1" id="KW-0732">Signal</keyword>
<feature type="signal peptide" evidence="1">
    <location>
        <begin position="1"/>
        <end position="16"/>
    </location>
</feature>
<dbReference type="PANTHER" id="PTHR43464:SF23">
    <property type="entry name" value="JUVENILE HORMONE ACID O-METHYLTRANSFERASE"/>
    <property type="match status" value="1"/>
</dbReference>
<dbReference type="OrthoDB" id="66144at2759"/>
<dbReference type="AlphaFoldDB" id="A0A8J9Z1R1"/>
<proteinExistence type="predicted"/>
<name>A0A8J9Z1R1_BRALA</name>
<gene>
    <name evidence="2" type="primary">Hypp7632</name>
    <name evidence="2" type="ORF">BLAG_LOCUS8176</name>
</gene>
<reference evidence="2" key="1">
    <citation type="submission" date="2022-01" db="EMBL/GenBank/DDBJ databases">
        <authorList>
            <person name="Braso-Vives M."/>
        </authorList>
    </citation>
    <scope>NUCLEOTIDE SEQUENCE</scope>
</reference>
<keyword evidence="3" id="KW-1185">Reference proteome</keyword>
<dbReference type="Pfam" id="PF13489">
    <property type="entry name" value="Methyltransf_23"/>
    <property type="match status" value="1"/>
</dbReference>
<dbReference type="InterPro" id="IPR029063">
    <property type="entry name" value="SAM-dependent_MTases_sf"/>
</dbReference>
<dbReference type="Gene3D" id="3.40.50.150">
    <property type="entry name" value="Vaccinia Virus protein VP39"/>
    <property type="match status" value="1"/>
</dbReference>
<accession>A0A8J9Z1R1</accession>
<dbReference type="SUPFAM" id="SSF53335">
    <property type="entry name" value="S-adenosyl-L-methionine-dependent methyltransferases"/>
    <property type="match status" value="1"/>
</dbReference>
<organism evidence="2 3">
    <name type="scientific">Branchiostoma lanceolatum</name>
    <name type="common">Common lancelet</name>
    <name type="synonym">Amphioxus lanceolatum</name>
    <dbReference type="NCBI Taxonomy" id="7740"/>
    <lineage>
        <taxon>Eukaryota</taxon>
        <taxon>Metazoa</taxon>
        <taxon>Chordata</taxon>
        <taxon>Cephalochordata</taxon>
        <taxon>Leptocardii</taxon>
        <taxon>Amphioxiformes</taxon>
        <taxon>Branchiostomatidae</taxon>
        <taxon>Branchiostoma</taxon>
    </lineage>
</organism>